<evidence type="ECO:0000313" key="6">
    <source>
        <dbReference type="Proteomes" id="UP000030125"/>
    </source>
</evidence>
<evidence type="ECO:0000256" key="3">
    <source>
        <dbReference type="ARBA" id="ARBA00023125"/>
    </source>
</evidence>
<sequence>MSFIIDKQTVRDLNLLGKYDSKSIYHVYDRTRTRGGRQLIEQMFHNPLTDSEAINARSALFQSFMDHPCDFPFDDEHLDAVEYYMSMPANSNRGMHLIKFVKMKSMLYIAGDRMIETMGENIIKTLNLFDHLSSFTSHHAEEVEAYRSVDEEVKSLLATKGLAGIMKYKDAGRLTFAQTMQAHRVLRISCHPQVSRLMEIIYHLDLQITVARVANEHGFTRAVAHPVREGQNIFRAVTLFHPTVQGAKGNDVTIDGERNMIFLTGANMAGKSTFMKSVGIAIYLAHMGFPVPAAEMEFTVRDGLFTSINVSDDMDLGHSHYYAEVMRVKHVAQYVAEGHNLFVILDELFKGTNVKDALDATSAVLKAFSVHRNCFFIVSTHILEAADALKDCPNIRYHYFPTELVGGLPRYTYRLTEGITADRHGMMIIRNERIVERIKGLAS</sequence>
<dbReference type="InterPro" id="IPR027417">
    <property type="entry name" value="P-loop_NTPase"/>
</dbReference>
<dbReference type="eggNOG" id="COG0249">
    <property type="taxonomic scope" value="Bacteria"/>
</dbReference>
<keyword evidence="3" id="KW-0238">DNA-binding</keyword>
<dbReference type="PANTHER" id="PTHR11361">
    <property type="entry name" value="DNA MISMATCH REPAIR PROTEIN MUTS FAMILY MEMBER"/>
    <property type="match status" value="1"/>
</dbReference>
<dbReference type="GO" id="GO:0005524">
    <property type="term" value="F:ATP binding"/>
    <property type="evidence" value="ECO:0007669"/>
    <property type="project" value="UniProtKB-KW"/>
</dbReference>
<reference evidence="5 6" key="1">
    <citation type="submission" date="2014-08" db="EMBL/GenBank/DDBJ databases">
        <title>Porphyromonas cangingivalis strain:COT-109_OH1386 Genome sequencing.</title>
        <authorList>
            <person name="Wallis C."/>
            <person name="Deusch O."/>
            <person name="O'Flynn C."/>
            <person name="Davis I."/>
            <person name="Jospin G."/>
            <person name="Darling A.E."/>
            <person name="Coil D.A."/>
            <person name="Alexiev A."/>
            <person name="Horsfall A."/>
            <person name="Kirkwood N."/>
            <person name="Harris S."/>
            <person name="Eisen J.A."/>
        </authorList>
    </citation>
    <scope>NUCLEOTIDE SEQUENCE [LARGE SCALE GENOMIC DNA]</scope>
    <source>
        <strain evidence="6">COT-109 OH1386</strain>
    </source>
</reference>
<protein>
    <recommendedName>
        <fullName evidence="4">DNA mismatch repair proteins mutS family domain-containing protein</fullName>
    </recommendedName>
</protein>
<dbReference type="GO" id="GO:0005829">
    <property type="term" value="C:cytosol"/>
    <property type="evidence" value="ECO:0007669"/>
    <property type="project" value="TreeGrafter"/>
</dbReference>
<dbReference type="GO" id="GO:0140664">
    <property type="term" value="F:ATP-dependent DNA damage sensor activity"/>
    <property type="evidence" value="ECO:0007669"/>
    <property type="project" value="InterPro"/>
</dbReference>
<comment type="caution">
    <text evidence="5">The sequence shown here is derived from an EMBL/GenBank/DDBJ whole genome shotgun (WGS) entry which is preliminary data.</text>
</comment>
<dbReference type="InterPro" id="IPR036187">
    <property type="entry name" value="DNA_mismatch_repair_MutS_sf"/>
</dbReference>
<dbReference type="PANTHER" id="PTHR11361:SF99">
    <property type="entry name" value="DNA MISMATCH REPAIR PROTEIN"/>
    <property type="match status" value="1"/>
</dbReference>
<dbReference type="Pfam" id="PF05192">
    <property type="entry name" value="MutS_III"/>
    <property type="match status" value="1"/>
</dbReference>
<dbReference type="Proteomes" id="UP000030125">
    <property type="component" value="Unassembled WGS sequence"/>
</dbReference>
<dbReference type="RefSeq" id="WP_036851608.1">
    <property type="nucleotide sequence ID" value="NZ_JQJD01000040.1"/>
</dbReference>
<dbReference type="InterPro" id="IPR007696">
    <property type="entry name" value="DNA_mismatch_repair_MutS_core"/>
</dbReference>
<name>A0A0A2EVW4_PORCN</name>
<dbReference type="EMBL" id="JQJD01000040">
    <property type="protein sequence ID" value="KGN80409.1"/>
    <property type="molecule type" value="Genomic_DNA"/>
</dbReference>
<dbReference type="Gene3D" id="3.40.50.300">
    <property type="entry name" value="P-loop containing nucleotide triphosphate hydrolases"/>
    <property type="match status" value="1"/>
</dbReference>
<dbReference type="STRING" id="36874.HQ34_01460"/>
<gene>
    <name evidence="5" type="ORF">HQ35_05430</name>
</gene>
<dbReference type="InterPro" id="IPR045076">
    <property type="entry name" value="MutS"/>
</dbReference>
<dbReference type="SUPFAM" id="SSF52540">
    <property type="entry name" value="P-loop containing nucleoside triphosphate hydrolases"/>
    <property type="match status" value="1"/>
</dbReference>
<dbReference type="InterPro" id="IPR000432">
    <property type="entry name" value="DNA_mismatch_repair_MutS_C"/>
</dbReference>
<dbReference type="AlphaFoldDB" id="A0A0A2EVW4"/>
<evidence type="ECO:0000256" key="1">
    <source>
        <dbReference type="ARBA" id="ARBA00022741"/>
    </source>
</evidence>
<proteinExistence type="predicted"/>
<dbReference type="Pfam" id="PF00488">
    <property type="entry name" value="MutS_V"/>
    <property type="match status" value="1"/>
</dbReference>
<evidence type="ECO:0000313" key="5">
    <source>
        <dbReference type="EMBL" id="KGN80409.1"/>
    </source>
</evidence>
<accession>A0A0A2EVW4</accession>
<dbReference type="GO" id="GO:0030983">
    <property type="term" value="F:mismatched DNA binding"/>
    <property type="evidence" value="ECO:0007669"/>
    <property type="project" value="InterPro"/>
</dbReference>
<dbReference type="Gene3D" id="1.10.1420.10">
    <property type="match status" value="1"/>
</dbReference>
<feature type="domain" description="DNA mismatch repair proteins mutS family" evidence="4">
    <location>
        <begin position="258"/>
        <end position="443"/>
    </location>
</feature>
<organism evidence="5 6">
    <name type="scientific">Porphyromonas cangingivalis</name>
    <dbReference type="NCBI Taxonomy" id="36874"/>
    <lineage>
        <taxon>Bacteria</taxon>
        <taxon>Pseudomonadati</taxon>
        <taxon>Bacteroidota</taxon>
        <taxon>Bacteroidia</taxon>
        <taxon>Bacteroidales</taxon>
        <taxon>Porphyromonadaceae</taxon>
        <taxon>Porphyromonas</taxon>
    </lineage>
</organism>
<evidence type="ECO:0000259" key="4">
    <source>
        <dbReference type="SMART" id="SM00534"/>
    </source>
</evidence>
<dbReference type="GO" id="GO:0006298">
    <property type="term" value="P:mismatch repair"/>
    <property type="evidence" value="ECO:0007669"/>
    <property type="project" value="InterPro"/>
</dbReference>
<dbReference type="OrthoDB" id="9802448at2"/>
<dbReference type="SMART" id="SM00534">
    <property type="entry name" value="MUTSac"/>
    <property type="match status" value="1"/>
</dbReference>
<dbReference type="SUPFAM" id="SSF48334">
    <property type="entry name" value="DNA repair protein MutS, domain III"/>
    <property type="match status" value="1"/>
</dbReference>
<evidence type="ECO:0000256" key="2">
    <source>
        <dbReference type="ARBA" id="ARBA00022840"/>
    </source>
</evidence>
<keyword evidence="6" id="KW-1185">Reference proteome</keyword>
<keyword evidence="2" id="KW-0067">ATP-binding</keyword>
<keyword evidence="1" id="KW-0547">Nucleotide-binding</keyword>